<evidence type="ECO:0000313" key="4">
    <source>
        <dbReference type="Proteomes" id="UP000253144"/>
    </source>
</evidence>
<protein>
    <submittedName>
        <fullName evidence="1">XkdX family protein</fullName>
    </submittedName>
</protein>
<dbReference type="EMBL" id="LEQJ01000025">
    <property type="protein sequence ID" value="RBS25589.1"/>
    <property type="molecule type" value="Genomic_DNA"/>
</dbReference>
<name>A0A366TMF3_ENTFC</name>
<evidence type="ECO:0000313" key="3">
    <source>
        <dbReference type="EMBL" id="RBS25877.1"/>
    </source>
</evidence>
<accession>A0A366TMF3</accession>
<dbReference type="Proteomes" id="UP000253144">
    <property type="component" value="Unassembled WGS sequence"/>
</dbReference>
<comment type="caution">
    <text evidence="3">The sequence shown here is derived from an EMBL/GenBank/DDBJ whole genome shotgun (WGS) entry which is preliminary data.</text>
</comment>
<dbReference type="Pfam" id="PF09693">
    <property type="entry name" value="Phage_XkdX"/>
    <property type="match status" value="1"/>
</dbReference>
<dbReference type="Proteomes" id="UP001141166">
    <property type="component" value="Unassembled WGS sequence"/>
</dbReference>
<sequence length="42" mass="4917">MYPSKEDIQFFYEMGIYTTSDVMSFVEQGSITKEEAKEILTE</sequence>
<gene>
    <name evidence="3" type="ORF">EB12_02764</name>
    <name evidence="2" type="ORF">EB12_02889</name>
    <name evidence="1" type="ORF">M3X98_10550</name>
</gene>
<dbReference type="EMBL" id="LEQJ01000023">
    <property type="protein sequence ID" value="RBS25877.1"/>
    <property type="molecule type" value="Genomic_DNA"/>
</dbReference>
<organism evidence="3 4">
    <name type="scientific">Enterococcus faecium</name>
    <name type="common">Streptococcus faecium</name>
    <dbReference type="NCBI Taxonomy" id="1352"/>
    <lineage>
        <taxon>Bacteria</taxon>
        <taxon>Bacillati</taxon>
        <taxon>Bacillota</taxon>
        <taxon>Bacilli</taxon>
        <taxon>Lactobacillales</taxon>
        <taxon>Enterococcaceae</taxon>
        <taxon>Enterococcus</taxon>
    </lineage>
</organism>
<dbReference type="InterPro" id="IPR010022">
    <property type="entry name" value="XkdX"/>
</dbReference>
<dbReference type="EMBL" id="JAMWMK010000017">
    <property type="protein sequence ID" value="MDC4248478.1"/>
    <property type="molecule type" value="Genomic_DNA"/>
</dbReference>
<dbReference type="AlphaFoldDB" id="A0A366TMF3"/>
<evidence type="ECO:0000313" key="1">
    <source>
        <dbReference type="EMBL" id="MDC4248478.1"/>
    </source>
</evidence>
<reference evidence="3 4" key="1">
    <citation type="submission" date="2015-06" db="EMBL/GenBank/DDBJ databases">
        <title>The Genome Sequence of Enterococcus faecium 131EA1.</title>
        <authorList>
            <consortium name="The Broad Institute Genomics Platform"/>
            <consortium name="The Broad Institute Genome Sequencing Center for Infectious Disease"/>
            <person name="Earl A.M."/>
            <person name="Van Tyne D."/>
            <person name="Lebreton F."/>
            <person name="Saavedra J.T."/>
            <person name="Gilmore M.S."/>
            <person name="Manson Mcguire A."/>
            <person name="Clock S."/>
            <person name="Crupain M."/>
            <person name="Rangan U."/>
            <person name="Young S."/>
            <person name="Abouelleil A."/>
            <person name="Cao P."/>
            <person name="Chapman S.B."/>
            <person name="Griggs A."/>
            <person name="Priest M."/>
            <person name="Shea T."/>
            <person name="Wortman J."/>
            <person name="Nusbaum C."/>
            <person name="Birren B."/>
        </authorList>
    </citation>
    <scope>NUCLEOTIDE SEQUENCE [LARGE SCALE GENOMIC DNA]</scope>
    <source>
        <strain evidence="3 4">131EA1</strain>
    </source>
</reference>
<proteinExistence type="predicted"/>
<dbReference type="RefSeq" id="WP_005874740.1">
    <property type="nucleotide sequence ID" value="NZ_CABGKO010000001.1"/>
</dbReference>
<evidence type="ECO:0000313" key="2">
    <source>
        <dbReference type="EMBL" id="RBS25589.1"/>
    </source>
</evidence>
<reference evidence="1" key="2">
    <citation type="submission" date="2022-05" db="EMBL/GenBank/DDBJ databases">
        <title>Draft genome sequences of Clostridium perfringens strains isolated from Peru.</title>
        <authorList>
            <person name="Hurtado R."/>
            <person name="Lima L."/>
            <person name="Sousa T."/>
            <person name="Jaiswal A.K."/>
            <person name="Tiwari S."/>
            <person name="Maturrano L."/>
            <person name="Brenig B."/>
            <person name="Azevedo V."/>
        </authorList>
    </citation>
    <scope>NUCLEOTIDE SEQUENCE</scope>
    <source>
        <strain evidence="1">CP4</strain>
    </source>
</reference>
<dbReference type="NCBIfam" id="TIGR01669">
    <property type="entry name" value="phage_XkdX"/>
    <property type="match status" value="1"/>
</dbReference>